<dbReference type="PANTHER" id="PTHR21314">
    <property type="entry name" value="QUEUOSINE 5'-PHOSPHATE N-GLYCOSYLASE_HYDROLASE-RELATED"/>
    <property type="match status" value="1"/>
</dbReference>
<dbReference type="Pfam" id="PF10343">
    <property type="entry name" value="Q_salvage"/>
    <property type="match status" value="1"/>
</dbReference>
<keyword evidence="8" id="KW-1185">Reference proteome</keyword>
<reference evidence="7" key="1">
    <citation type="submission" date="2025-08" db="UniProtKB">
        <authorList>
            <consortium name="Ensembl"/>
        </authorList>
    </citation>
    <scope>IDENTIFICATION</scope>
</reference>
<evidence type="ECO:0000256" key="5">
    <source>
        <dbReference type="ARBA" id="ARBA00048204"/>
    </source>
</evidence>
<evidence type="ECO:0000256" key="2">
    <source>
        <dbReference type="ARBA" id="ARBA00035119"/>
    </source>
</evidence>
<comment type="similarity">
    <text evidence="2 6">Belongs to the QNG1 protein family.</text>
</comment>
<dbReference type="Ensembl" id="ENSFTIT00000016740.1">
    <property type="protein sequence ID" value="ENSFTIP00000016064.1"/>
    <property type="gene ID" value="ENSFTIG00000010639.1"/>
</dbReference>
<dbReference type="InterPro" id="IPR019438">
    <property type="entry name" value="Q_salvage"/>
</dbReference>
<accession>A0A8C4UST3</accession>
<name>A0A8C4UST3_FALTI</name>
<dbReference type="Proteomes" id="UP000694562">
    <property type="component" value="Unplaced"/>
</dbReference>
<evidence type="ECO:0000256" key="3">
    <source>
        <dbReference type="ARBA" id="ARBA00035306"/>
    </source>
</evidence>
<keyword evidence="1 6" id="KW-0378">Hydrolase</keyword>
<dbReference type="EC" id="3.2.2.-" evidence="6"/>
<evidence type="ECO:0000313" key="7">
    <source>
        <dbReference type="Ensembl" id="ENSFTIP00000016064.1"/>
    </source>
</evidence>
<reference evidence="7" key="2">
    <citation type="submission" date="2025-09" db="UniProtKB">
        <authorList>
            <consortium name="Ensembl"/>
        </authorList>
    </citation>
    <scope>IDENTIFICATION</scope>
</reference>
<protein>
    <recommendedName>
        <fullName evidence="3 6">Queuosine 5'-phosphate N-glycosylase/hydrolase</fullName>
        <ecNumber evidence="6">3.2.2.-</ecNumber>
    </recommendedName>
    <alternativeName>
        <fullName evidence="4 6">Queuosine-nucleotide N-glycosylase/hydrolase</fullName>
    </alternativeName>
</protein>
<dbReference type="OMA" id="DMHERIN"/>
<organism evidence="7 8">
    <name type="scientific">Falco tinnunculus</name>
    <name type="common">Common kestrel</name>
    <dbReference type="NCBI Taxonomy" id="100819"/>
    <lineage>
        <taxon>Eukaryota</taxon>
        <taxon>Metazoa</taxon>
        <taxon>Chordata</taxon>
        <taxon>Craniata</taxon>
        <taxon>Vertebrata</taxon>
        <taxon>Euteleostomi</taxon>
        <taxon>Archelosauria</taxon>
        <taxon>Archosauria</taxon>
        <taxon>Dinosauria</taxon>
        <taxon>Saurischia</taxon>
        <taxon>Theropoda</taxon>
        <taxon>Coelurosauria</taxon>
        <taxon>Aves</taxon>
        <taxon>Neognathae</taxon>
        <taxon>Neoaves</taxon>
        <taxon>Telluraves</taxon>
        <taxon>Australaves</taxon>
        <taxon>Falconiformes</taxon>
        <taxon>Falconidae</taxon>
        <taxon>Falco</taxon>
    </lineage>
</organism>
<dbReference type="OrthoDB" id="416777at2759"/>
<dbReference type="GO" id="GO:0016787">
    <property type="term" value="F:hydrolase activity"/>
    <property type="evidence" value="ECO:0007669"/>
    <property type="project" value="UniProtKB-KW"/>
</dbReference>
<sequence length="147" mass="17309">MLAIRGKKVSFYKRAQILVADTWSVLEGQGDGSFDDISSLTIFADYRIPQVLVHLKAIKYSEKLMKKLREGTIFQSGDKEEVEIRGCSIWCCALICKHLLELYEKKGQDMREKINAVLLDYHLWDYARDHREEMKNTPFHRVRCIYY</sequence>
<dbReference type="GO" id="GO:0006400">
    <property type="term" value="P:tRNA modification"/>
    <property type="evidence" value="ECO:0007669"/>
    <property type="project" value="TreeGrafter"/>
</dbReference>
<evidence type="ECO:0000256" key="1">
    <source>
        <dbReference type="ARBA" id="ARBA00022801"/>
    </source>
</evidence>
<proteinExistence type="inferred from homology"/>
<comment type="catalytic activity">
    <reaction evidence="5 6">
        <text>queuosine 5'-phosphate + H2O = queuine + D-ribose 5-phosphate</text>
        <dbReference type="Rhea" id="RHEA:75387"/>
        <dbReference type="ChEBI" id="CHEBI:15377"/>
        <dbReference type="ChEBI" id="CHEBI:17433"/>
        <dbReference type="ChEBI" id="CHEBI:78346"/>
        <dbReference type="ChEBI" id="CHEBI:194371"/>
    </reaction>
    <physiologicalReaction direction="left-to-right" evidence="5 6">
        <dbReference type="Rhea" id="RHEA:75388"/>
    </physiologicalReaction>
</comment>
<comment type="function">
    <text evidence="6">Catalyzes the hydrolysis of queuosine 5'-phosphate, releasing the nucleobase queuine (q). Is required for salvage of queuine from exogenous queuosine (Q) that is imported and then converted to queuosine 5'-phosphate intracellularly.</text>
</comment>
<evidence type="ECO:0000313" key="8">
    <source>
        <dbReference type="Proteomes" id="UP000694562"/>
    </source>
</evidence>
<dbReference type="PANTHER" id="PTHR21314:SF0">
    <property type="entry name" value="QUEUOSINE 5'-PHOSPHATE N-GLYCOSYLASE_HYDROLASE"/>
    <property type="match status" value="1"/>
</dbReference>
<evidence type="ECO:0000256" key="4">
    <source>
        <dbReference type="ARBA" id="ARBA00035393"/>
    </source>
</evidence>
<evidence type="ECO:0000256" key="6">
    <source>
        <dbReference type="RuleBase" id="RU365002"/>
    </source>
</evidence>
<dbReference type="AlphaFoldDB" id="A0A8C4UST3"/>